<reference evidence="1" key="2">
    <citation type="journal article" date="2017" name="Genome Biol. Evol.">
        <title>Comparative genomic analysis identifies a Campylobacter clade deficient in selenium metabolism.</title>
        <authorList>
            <person name="Miller W.G."/>
            <person name="Yee E."/>
            <person name="Lopes B.S."/>
            <person name="Chapman M.H."/>
            <person name="Huynh S."/>
            <person name="Bono J.L."/>
            <person name="Parker C.T."/>
            <person name="Strachan N.J.C."/>
            <person name="Forbes K.J."/>
        </authorList>
    </citation>
    <scope>NUCLEOTIDE SEQUENCE [LARGE SCALE GENOMIC DNA]</scope>
    <source>
        <strain evidence="1">RM6137</strain>
    </source>
</reference>
<reference evidence="2 4" key="3">
    <citation type="submission" date="2024-01" db="EMBL/GenBank/DDBJ databases">
        <title>Campylobacter porcellus sp. nov.</title>
        <authorList>
            <person name="Papic B."/>
            <person name="Gruntar I."/>
        </authorList>
    </citation>
    <scope>NUCLEOTIDE SEQUENCE [LARGE SCALE GENOMIC DNA]</scope>
    <source>
        <strain evidence="2 4">CX2-4855-23</strain>
    </source>
</reference>
<gene>
    <name evidence="1" type="ORF">CSUIS_1105</name>
    <name evidence="2" type="ORF">V2I23_03690</name>
</gene>
<dbReference type="Proteomes" id="UP001331664">
    <property type="component" value="Unassembled WGS sequence"/>
</dbReference>
<sequence length="491" mass="56718">MINLNRSKDNKWILQKNISSIKLMEAYIDALKKQNNEINCQNLQDNLRYDGLYMGRSADGSLSTMGVRFSQMCFYMFGYKKNNKFIPSATTQLLLKNNNEKAELMLINLFSMQFPQPYSKTPSNFKLYFGRLILKLLLDERLEKKLFIDECIWFLPFIETINDKFYNELVNSILEYRILGYANKLELFKSVDNFNDVFANATHELKYYFFNIFAEFGVLEFVEDKNHNSGQLFDFAHGTNSRRNDSYASNKKYSGFIKIVETLKEKASLLLDKYSFDDVPSSQSDFFLKSQWLEELYELAPLKYMATLECRNFNALDIMNTVNKMLHLSKYGSNDGKDFEFALKDSFELFREIKECEIISGSGDTDIICGVLNENDTIPYKINVDAKKSGKATQSLNAKRLMLHIKKNGSKYCIVVSPKFASGVKNDIVGDKIVIVEAETLGRYISKDCLSSNDGFSNFTIIDKIIEQNYGKDITPLINKRIDSIYSLDFQ</sequence>
<keyword evidence="4" id="KW-1185">Reference proteome</keyword>
<accession>A0A1X9SXC6</accession>
<dbReference type="Proteomes" id="UP000194260">
    <property type="component" value="Chromosome"/>
</dbReference>
<dbReference type="GO" id="GO:0004519">
    <property type="term" value="F:endonuclease activity"/>
    <property type="evidence" value="ECO:0007669"/>
    <property type="project" value="UniProtKB-KW"/>
</dbReference>
<evidence type="ECO:0000313" key="1">
    <source>
        <dbReference type="EMBL" id="ARR00910.1"/>
    </source>
</evidence>
<dbReference type="RefSeq" id="WP_086297710.1">
    <property type="nucleotide sequence ID" value="NZ_CP018789.1"/>
</dbReference>
<keyword evidence="1" id="KW-0378">Hydrolase</keyword>
<keyword evidence="1" id="KW-0540">Nuclease</keyword>
<evidence type="ECO:0000313" key="4">
    <source>
        <dbReference type="Proteomes" id="UP001331664"/>
    </source>
</evidence>
<proteinExistence type="predicted"/>
<keyword evidence="1" id="KW-0255">Endonuclease</keyword>
<reference evidence="3" key="1">
    <citation type="journal article" date="2017" name="Genome Biol. Evol.">
        <title>Comparative Genomic Analysis Identifies a Campylobacter Clade Deficient in Selenium Metabolism.</title>
        <authorList>
            <person name="Miller W.G."/>
            <person name="Yee E."/>
            <person name="Lopes B.S."/>
            <person name="Chapman M.H."/>
            <person name="Huynh S."/>
            <person name="Bono J.L."/>
            <person name="Parker C.T."/>
            <person name="Strachan N.J.C."/>
            <person name="Forbes K.J."/>
        </authorList>
    </citation>
    <scope>NUCLEOTIDE SEQUENCE [LARGE SCALE GENOMIC DNA]</scope>
    <source>
        <strain evidence="3">RM6137</strain>
    </source>
</reference>
<evidence type="ECO:0000313" key="2">
    <source>
        <dbReference type="EMBL" id="MEE3744392.1"/>
    </source>
</evidence>
<evidence type="ECO:0000313" key="3">
    <source>
        <dbReference type="Proteomes" id="UP000194260"/>
    </source>
</evidence>
<dbReference type="KEGG" id="camy:CSUIS_1105"/>
<protein>
    <submittedName>
        <fullName evidence="1">Putative type II restriction endonuclease, AlwI family</fullName>
    </submittedName>
</protein>
<dbReference type="EMBL" id="CP018789">
    <property type="protein sequence ID" value="ARR00910.1"/>
    <property type="molecule type" value="Genomic_DNA"/>
</dbReference>
<organism evidence="1 3">
    <name type="scientific">Campylobacter porcelli</name>
    <dbReference type="NCBI Taxonomy" id="1660073"/>
    <lineage>
        <taxon>Bacteria</taxon>
        <taxon>Pseudomonadati</taxon>
        <taxon>Campylobacterota</taxon>
        <taxon>Epsilonproteobacteria</taxon>
        <taxon>Campylobacterales</taxon>
        <taxon>Campylobacteraceae</taxon>
        <taxon>Campylobacter</taxon>
    </lineage>
</organism>
<dbReference type="REBASE" id="201766">
    <property type="entry name" value="Csp6137ORF1106P"/>
</dbReference>
<dbReference type="EMBL" id="JAZBRD010000004">
    <property type="protein sequence ID" value="MEE3744392.1"/>
    <property type="molecule type" value="Genomic_DNA"/>
</dbReference>
<dbReference type="AlphaFoldDB" id="A0A1X9SXC6"/>
<dbReference type="STRING" id="1660073.CSUIS_1105"/>
<name>A0A1X9SXC6_9BACT</name>